<name>A0ABP8JC22_9MICO</name>
<sequence length="305" mass="32711">MRKTLGFVLLGLAGFLVTTALLTLIYVPGQVKRTPLDVNSDTQLTGRAAYLSEPMTDVRYLSRTVADGTASDGDVIVFDNLTCLWRAAPDSTGNCPGDDESTISIATDRFATDRVTALAVNDEAYVGAGAEPKEGLINKFPFDVEQKSYQVWDGLLGRTVEAKFDGEEEINGLNTYKFLIEFTDEPAEISEGISGTFSDTKRLWIDPVTGSIIDQSEQQKRVLDSGDNALDLDVSFTDAQVQANVDAAKESGGLLRTLGLVPWIAFGLGALAALGGLFLVRGASGGSTDGSQDVSLDEITRRSRH</sequence>
<feature type="transmembrane region" description="Helical" evidence="2">
    <location>
        <begin position="260"/>
        <end position="280"/>
    </location>
</feature>
<reference evidence="4" key="1">
    <citation type="journal article" date="2019" name="Int. J. Syst. Evol. Microbiol.">
        <title>The Global Catalogue of Microorganisms (GCM) 10K type strain sequencing project: providing services to taxonomists for standard genome sequencing and annotation.</title>
        <authorList>
            <consortium name="The Broad Institute Genomics Platform"/>
            <consortium name="The Broad Institute Genome Sequencing Center for Infectious Disease"/>
            <person name="Wu L."/>
            <person name="Ma J."/>
        </authorList>
    </citation>
    <scope>NUCLEOTIDE SEQUENCE [LARGE SCALE GENOMIC DNA]</scope>
    <source>
        <strain evidence="4">JCM 17738</strain>
    </source>
</reference>
<keyword evidence="2" id="KW-1133">Transmembrane helix</keyword>
<gene>
    <name evidence="3" type="ORF">GCM10023153_03730</name>
</gene>
<accession>A0ABP8JC22</accession>
<dbReference type="EMBL" id="BAABFX010000009">
    <property type="protein sequence ID" value="GAA4388458.1"/>
    <property type="molecule type" value="Genomic_DNA"/>
</dbReference>
<dbReference type="Pfam" id="PF11271">
    <property type="entry name" value="PorA"/>
    <property type="match status" value="1"/>
</dbReference>
<dbReference type="RefSeq" id="WP_159899061.1">
    <property type="nucleotide sequence ID" value="NZ_BAABFX010000009.1"/>
</dbReference>
<evidence type="ECO:0000256" key="2">
    <source>
        <dbReference type="SAM" id="Phobius"/>
    </source>
</evidence>
<evidence type="ECO:0000256" key="1">
    <source>
        <dbReference type="SAM" id="MobiDB-lite"/>
    </source>
</evidence>
<feature type="region of interest" description="Disordered" evidence="1">
    <location>
        <begin position="285"/>
        <end position="305"/>
    </location>
</feature>
<keyword evidence="4" id="KW-1185">Reference proteome</keyword>
<comment type="caution">
    <text evidence="3">The sequence shown here is derived from an EMBL/GenBank/DDBJ whole genome shotgun (WGS) entry which is preliminary data.</text>
</comment>
<organism evidence="3 4">
    <name type="scientific">Ornithinibacter aureus</name>
    <dbReference type="NCBI Taxonomy" id="622664"/>
    <lineage>
        <taxon>Bacteria</taxon>
        <taxon>Bacillati</taxon>
        <taxon>Actinomycetota</taxon>
        <taxon>Actinomycetes</taxon>
        <taxon>Micrococcales</taxon>
        <taxon>Intrasporangiaceae</taxon>
        <taxon>Ornithinibacter</taxon>
    </lineage>
</organism>
<dbReference type="Proteomes" id="UP001500390">
    <property type="component" value="Unassembled WGS sequence"/>
</dbReference>
<evidence type="ECO:0000313" key="4">
    <source>
        <dbReference type="Proteomes" id="UP001500390"/>
    </source>
</evidence>
<evidence type="ECO:0000313" key="3">
    <source>
        <dbReference type="EMBL" id="GAA4388458.1"/>
    </source>
</evidence>
<proteinExistence type="predicted"/>
<protein>
    <submittedName>
        <fullName evidence="3">DUF3068 domain-containing protein</fullName>
    </submittedName>
</protein>
<keyword evidence="2" id="KW-0472">Membrane</keyword>
<keyword evidence="2" id="KW-0812">Transmembrane</keyword>
<dbReference type="InterPro" id="IPR021424">
    <property type="entry name" value="PorA"/>
</dbReference>